<dbReference type="PANTHER" id="PTHR40266">
    <property type="entry name" value="TOXIN HIGB-1"/>
    <property type="match status" value="1"/>
</dbReference>
<dbReference type="RefSeq" id="WP_187541164.1">
    <property type="nucleotide sequence ID" value="NZ_CP060717.1"/>
</dbReference>
<accession>A0A7G9S8I9</accession>
<dbReference type="Proteomes" id="UP000515955">
    <property type="component" value="Chromosome"/>
</dbReference>
<evidence type="ECO:0000313" key="1">
    <source>
        <dbReference type="EMBL" id="QNN64164.1"/>
    </source>
</evidence>
<evidence type="ECO:0000313" key="2">
    <source>
        <dbReference type="Proteomes" id="UP000515955"/>
    </source>
</evidence>
<dbReference type="AlphaFoldDB" id="A0A7G9S8I9"/>
<dbReference type="InterPro" id="IPR035093">
    <property type="entry name" value="RelE/ParE_toxin_dom_sf"/>
</dbReference>
<sequence>MIRTIQHRGLARFAESGDPSKLPVQNHAKVRRILQALNAATTPQDMNLPGYRFHSHQGLPKRYSVDVTGNFRIMFGWEDGDAINVDIDDPH</sequence>
<dbReference type="Gene3D" id="3.30.2310.20">
    <property type="entry name" value="RelE-like"/>
    <property type="match status" value="1"/>
</dbReference>
<keyword evidence="2" id="KW-1185">Reference proteome</keyword>
<gene>
    <name evidence="1" type="ORF">H9L12_07185</name>
</gene>
<organism evidence="1 2">
    <name type="scientific">Sphingomonas rhizophila</name>
    <dbReference type="NCBI Taxonomy" id="2071607"/>
    <lineage>
        <taxon>Bacteria</taxon>
        <taxon>Pseudomonadati</taxon>
        <taxon>Pseudomonadota</taxon>
        <taxon>Alphaproteobacteria</taxon>
        <taxon>Sphingomonadales</taxon>
        <taxon>Sphingomonadaceae</taxon>
        <taxon>Sphingomonas</taxon>
    </lineage>
</organism>
<dbReference type="KEGG" id="srhi:H9L12_07185"/>
<reference evidence="1 2" key="1">
    <citation type="submission" date="2020-08" db="EMBL/GenBank/DDBJ databases">
        <title>Genome sequence of Sphingomonas rhizophila KACC 19189T.</title>
        <authorList>
            <person name="Hyun D.-W."/>
            <person name="Bae J.-W."/>
        </authorList>
    </citation>
    <scope>NUCLEOTIDE SEQUENCE [LARGE SCALE GENOMIC DNA]</scope>
    <source>
        <strain evidence="1 2">KACC 19189</strain>
    </source>
</reference>
<protein>
    <submittedName>
        <fullName evidence="1">Type II toxin-antitoxin system RelE/ParE family toxin</fullName>
    </submittedName>
</protein>
<name>A0A7G9S8I9_9SPHN</name>
<dbReference type="SUPFAM" id="SSF143011">
    <property type="entry name" value="RelE-like"/>
    <property type="match status" value="1"/>
</dbReference>
<dbReference type="EMBL" id="CP060717">
    <property type="protein sequence ID" value="QNN64164.1"/>
    <property type="molecule type" value="Genomic_DNA"/>
</dbReference>
<dbReference type="Pfam" id="PF05015">
    <property type="entry name" value="HigB-like_toxin"/>
    <property type="match status" value="1"/>
</dbReference>
<proteinExistence type="predicted"/>
<dbReference type="PANTHER" id="PTHR40266:SF2">
    <property type="entry name" value="TOXIN HIGB-1"/>
    <property type="match status" value="1"/>
</dbReference>
<dbReference type="InterPro" id="IPR007711">
    <property type="entry name" value="HigB-1"/>
</dbReference>